<proteinExistence type="predicted"/>
<dbReference type="Proteomes" id="UP001595791">
    <property type="component" value="Unassembled WGS sequence"/>
</dbReference>
<accession>A0ABV8MWU9</accession>
<dbReference type="Pfam" id="PF13637">
    <property type="entry name" value="Ank_4"/>
    <property type="match status" value="2"/>
</dbReference>
<feature type="repeat" description="ANK" evidence="2">
    <location>
        <begin position="208"/>
        <end position="240"/>
    </location>
</feature>
<name>A0ABV8MWU9_9NEIS</name>
<keyword evidence="4" id="KW-1185">Reference proteome</keyword>
<evidence type="ECO:0000256" key="2">
    <source>
        <dbReference type="PROSITE-ProRule" id="PRU00023"/>
    </source>
</evidence>
<dbReference type="PROSITE" id="PS50297">
    <property type="entry name" value="ANK_REP_REGION"/>
    <property type="match status" value="7"/>
</dbReference>
<sequence length="831" mass="91264">MPHLSRQLLLDALVNDDPLSALQALADGQVGAFVEAMTQCEDDQPVPFLEAVEQGDTVLVSWLLSLGIPIDSRDAQEVTGLHRALREGNEAMARLLLEQGADPYAVSRRGTRAVDLAFAGGVNSLIDLLLEYDPVLDYCNGAGLTPLHWAASSGRTEMVERVLALSRLTPFETTQKGWRPLEYSRDLTMFRHLAAKMGDDALQTTFADGNHSLHVFCQYGVTEVVAWLLDHGASIKLAGLNDNSPLHYAVTSANSDTLALLLERGADPNARNHYGYRPLHWAAGYGHLEIVQKLLAAGAKVNVKTQHSETPLYQAIRKGHDLVALSLIQAGADLDAVNGSLHQTALCEAARRDALPLARELLRQGASPNGVAAKGKDRYSVSPLDNAASGEMVDLLVAAGADVNATDSLHQNALHHQVRWLEDKELDTEAGKRRLAAIEALLRHGIDPEATDWSGNPPLQWSKCKAASVLIAATIRRRHGGDGSPDEQADYLEGQQLRLLSDECTSEAQLYQLGQKIEEASEQAVRSLSDEPGDPGRTVLHQLIHSAQRKYSDDERPPLSRYARLVKLLLEKGADPNARTRDRADTPLHLLLLVASTEYDQPEDVATLVQMAQWLLDQGADPNLENGKGSTALDMARHGPMIELLRARGGRHGRHHQAMFDAVRYENAAERLDTLYRYGADLDTVDAWGNTPLHHAFDIGWVESARHLLILGADPTRCNQHGNPALHQACQAGLFELVRLLLDRGVDPNQPNRRGLLALSYLLGYERHHWDREEVKRAKLDMEATAALLVERGTRLDLTDDDGYTVLDYSPSKRLAQQLQRVARQAAKSAA</sequence>
<dbReference type="InterPro" id="IPR002110">
    <property type="entry name" value="Ankyrin_rpt"/>
</dbReference>
<dbReference type="Gene3D" id="1.25.40.20">
    <property type="entry name" value="Ankyrin repeat-containing domain"/>
    <property type="match status" value="4"/>
</dbReference>
<evidence type="ECO:0000256" key="1">
    <source>
        <dbReference type="ARBA" id="ARBA00022737"/>
    </source>
</evidence>
<dbReference type="Pfam" id="PF12796">
    <property type="entry name" value="Ank_2"/>
    <property type="match status" value="2"/>
</dbReference>
<comment type="caution">
    <text evidence="3">The sequence shown here is derived from an EMBL/GenBank/DDBJ whole genome shotgun (WGS) entry which is preliminary data.</text>
</comment>
<feature type="repeat" description="ANK" evidence="2">
    <location>
        <begin position="688"/>
        <end position="720"/>
    </location>
</feature>
<feature type="repeat" description="ANK" evidence="2">
    <location>
        <begin position="241"/>
        <end position="273"/>
    </location>
</feature>
<dbReference type="Pfam" id="PF00023">
    <property type="entry name" value="Ank"/>
    <property type="match status" value="2"/>
</dbReference>
<reference evidence="4" key="1">
    <citation type="journal article" date="2019" name="Int. J. Syst. Evol. Microbiol.">
        <title>The Global Catalogue of Microorganisms (GCM) 10K type strain sequencing project: providing services to taxonomists for standard genome sequencing and annotation.</title>
        <authorList>
            <consortium name="The Broad Institute Genomics Platform"/>
            <consortium name="The Broad Institute Genome Sequencing Center for Infectious Disease"/>
            <person name="Wu L."/>
            <person name="Ma J."/>
        </authorList>
    </citation>
    <scope>NUCLEOTIDE SEQUENCE [LARGE SCALE GENOMIC DNA]</scope>
    <source>
        <strain evidence="4">LMG 29894</strain>
    </source>
</reference>
<evidence type="ECO:0000313" key="4">
    <source>
        <dbReference type="Proteomes" id="UP001595791"/>
    </source>
</evidence>
<dbReference type="InterPro" id="IPR036770">
    <property type="entry name" value="Ankyrin_rpt-contain_sf"/>
</dbReference>
<feature type="repeat" description="ANK" evidence="2">
    <location>
        <begin position="307"/>
        <end position="339"/>
    </location>
</feature>
<feature type="repeat" description="ANK" evidence="2">
    <location>
        <begin position="76"/>
        <end position="108"/>
    </location>
</feature>
<evidence type="ECO:0000313" key="3">
    <source>
        <dbReference type="EMBL" id="MFC4161290.1"/>
    </source>
</evidence>
<organism evidence="3 4">
    <name type="scientific">Chitinimonas lacunae</name>
    <dbReference type="NCBI Taxonomy" id="1963018"/>
    <lineage>
        <taxon>Bacteria</taxon>
        <taxon>Pseudomonadati</taxon>
        <taxon>Pseudomonadota</taxon>
        <taxon>Betaproteobacteria</taxon>
        <taxon>Neisseriales</taxon>
        <taxon>Chitinibacteraceae</taxon>
        <taxon>Chitinimonas</taxon>
    </lineage>
</organism>
<feature type="repeat" description="ANK" evidence="2">
    <location>
        <begin position="721"/>
        <end position="753"/>
    </location>
</feature>
<feature type="repeat" description="ANK" evidence="2">
    <location>
        <begin position="142"/>
        <end position="163"/>
    </location>
</feature>
<dbReference type="PRINTS" id="PR01415">
    <property type="entry name" value="ANKYRIN"/>
</dbReference>
<gene>
    <name evidence="3" type="ORF">ACFOW7_18280</name>
</gene>
<dbReference type="PROSITE" id="PS50088">
    <property type="entry name" value="ANK_REPEAT"/>
    <property type="match status" value="8"/>
</dbReference>
<keyword evidence="2" id="KW-0040">ANK repeat</keyword>
<dbReference type="PANTHER" id="PTHR24161:SF121">
    <property type="entry name" value="M-PHASE PHOSPHOPROTEIN 8"/>
    <property type="match status" value="1"/>
</dbReference>
<dbReference type="PANTHER" id="PTHR24161">
    <property type="entry name" value="ANK_REP_REGION DOMAIN-CONTAINING PROTEIN-RELATED"/>
    <property type="match status" value="1"/>
</dbReference>
<protein>
    <submittedName>
        <fullName evidence="3">Ankyrin repeat domain-containing protein</fullName>
    </submittedName>
</protein>
<dbReference type="EMBL" id="JBHSBU010000001">
    <property type="protein sequence ID" value="MFC4161290.1"/>
    <property type="molecule type" value="Genomic_DNA"/>
</dbReference>
<dbReference type="RefSeq" id="WP_378167061.1">
    <property type="nucleotide sequence ID" value="NZ_JBHSBU010000001.1"/>
</dbReference>
<feature type="repeat" description="ANK" evidence="2">
    <location>
        <begin position="274"/>
        <end position="306"/>
    </location>
</feature>
<dbReference type="SMART" id="SM00248">
    <property type="entry name" value="ANK"/>
    <property type="match status" value="16"/>
</dbReference>
<keyword evidence="1" id="KW-0677">Repeat</keyword>
<dbReference type="SUPFAM" id="SSF48403">
    <property type="entry name" value="Ankyrin repeat"/>
    <property type="match status" value="3"/>
</dbReference>